<dbReference type="EMBL" id="CP053073">
    <property type="protein sequence ID" value="QJR16489.1"/>
    <property type="molecule type" value="Genomic_DNA"/>
</dbReference>
<dbReference type="KEGG" id="upl:DSM104440_03324"/>
<dbReference type="InParanoid" id="A0A6M4H9P7"/>
<sequence>MVDPVGRVFHREGRVFRAISPPYGAFVRDIVARAPARGWLEAGLVPTWTTDLQVQGFETVVEHKRIPFVTLRGEWSGEGLRAAALCILQLQAALLRDGLCLKDAHPWNVLFDGPVPRFIDWGSIRPASELNREFWYQEFRRFLLAPLYLFSRGRHRLARTMLREHSMGAGNELIDLPALRRWPRAPATLSAVNDPFEQVVDRLADYVEQLRLPDVPGEWEKYPQPAFEGLRDMSRLRLKDRLVHQVLENDPGKTLLDIGTNGGLHALIGVALGKTALACDIEETCLNRLYLGAAHAQANVLPLYHDFLWPIGESGLFNAIPGAMSRLRCDTVLAMAITHHIALRYHVSLESIADNLHRMCRRRLIVEFVPAQDVHVATWSERFPDWYRLEVFVAALSKRFADVTVLPSDPAPRVVLVCEGARGA</sequence>
<evidence type="ECO:0000313" key="2">
    <source>
        <dbReference type="Proteomes" id="UP000503096"/>
    </source>
</evidence>
<name>A0A6M4H9P7_9PROT</name>
<evidence type="ECO:0008006" key="3">
    <source>
        <dbReference type="Google" id="ProtNLM"/>
    </source>
</evidence>
<dbReference type="SUPFAM" id="SSF56112">
    <property type="entry name" value="Protein kinase-like (PK-like)"/>
    <property type="match status" value="1"/>
</dbReference>
<dbReference type="SUPFAM" id="SSF53335">
    <property type="entry name" value="S-adenosyl-L-methionine-dependent methyltransferases"/>
    <property type="match status" value="1"/>
</dbReference>
<evidence type="ECO:0000313" key="1">
    <source>
        <dbReference type="EMBL" id="QJR16489.1"/>
    </source>
</evidence>
<accession>A0A6M4H9P7</accession>
<reference evidence="1 2" key="1">
    <citation type="submission" date="2020-04" db="EMBL/GenBank/DDBJ databases">
        <title>Usitatibacter rugosus gen. nov., sp. nov. and Usitatibacter palustris sp. nov., novel members of Usitatibacteraceae fam. nov. within the order Nitrosomonadales isolated from soil.</title>
        <authorList>
            <person name="Huber K.J."/>
            <person name="Neumann-Schaal M."/>
            <person name="Geppert A."/>
            <person name="Luckner M."/>
            <person name="Wanner G."/>
            <person name="Overmann J."/>
        </authorList>
    </citation>
    <scope>NUCLEOTIDE SEQUENCE [LARGE SCALE GENOMIC DNA]</scope>
    <source>
        <strain evidence="1 2">Swamp67</strain>
    </source>
</reference>
<keyword evidence="2" id="KW-1185">Reference proteome</keyword>
<dbReference type="Gene3D" id="3.40.50.150">
    <property type="entry name" value="Vaccinia Virus protein VP39"/>
    <property type="match status" value="1"/>
</dbReference>
<dbReference type="InterPro" id="IPR029063">
    <property type="entry name" value="SAM-dependent_MTases_sf"/>
</dbReference>
<dbReference type="AlphaFoldDB" id="A0A6M4H9P7"/>
<protein>
    <recommendedName>
        <fullName evidence="3">Nodulation protein NoeA</fullName>
    </recommendedName>
</protein>
<gene>
    <name evidence="1" type="ORF">DSM104440_03324</name>
</gene>
<proteinExistence type="predicted"/>
<dbReference type="InterPro" id="IPR011009">
    <property type="entry name" value="Kinase-like_dom_sf"/>
</dbReference>
<dbReference type="Proteomes" id="UP000503096">
    <property type="component" value="Chromosome"/>
</dbReference>
<organism evidence="1 2">
    <name type="scientific">Usitatibacter palustris</name>
    <dbReference type="NCBI Taxonomy" id="2732487"/>
    <lineage>
        <taxon>Bacteria</taxon>
        <taxon>Pseudomonadati</taxon>
        <taxon>Pseudomonadota</taxon>
        <taxon>Betaproteobacteria</taxon>
        <taxon>Nitrosomonadales</taxon>
        <taxon>Usitatibacteraceae</taxon>
        <taxon>Usitatibacter</taxon>
    </lineage>
</organism>